<name>A0A6A7BQL6_9PLEO</name>
<dbReference type="OrthoDB" id="10583004at2759"/>
<dbReference type="Proteomes" id="UP000799423">
    <property type="component" value="Unassembled WGS sequence"/>
</dbReference>
<feature type="compositionally biased region" description="Polar residues" evidence="1">
    <location>
        <begin position="9"/>
        <end position="26"/>
    </location>
</feature>
<gene>
    <name evidence="2" type="ORF">T440DRAFT_503349</name>
</gene>
<proteinExistence type="predicted"/>
<keyword evidence="3" id="KW-1185">Reference proteome</keyword>
<sequence>MRGGANPGFSATATTWYGQDLTNKPTQPKRRAAPVVEHHGFFASGYAARNTLARVAVPHLPPSRLVVVLHCTAPQQEPARQCTLSPSHTRTLAHSHMTAAQPVPRTGNAIFSSLAATGHHLALELLERQRQSRAITVASPRSNHSPGALPVSPAWMQLTRRCSSAFDRWPICPSPARWKHVALLAAKTSKEYRGRHSAPKIAPPAASRRRRCLDQHAWGPRAVPMCRPPEIHPQYCTCIMTIQHTLSSMILHDSP</sequence>
<feature type="region of interest" description="Disordered" evidence="1">
    <location>
        <begin position="1"/>
        <end position="31"/>
    </location>
</feature>
<dbReference type="AlphaFoldDB" id="A0A6A7BQL6"/>
<protein>
    <submittedName>
        <fullName evidence="2">Uncharacterized protein</fullName>
    </submittedName>
</protein>
<organism evidence="2 3">
    <name type="scientific">Plenodomus tracheiphilus IPT5</name>
    <dbReference type="NCBI Taxonomy" id="1408161"/>
    <lineage>
        <taxon>Eukaryota</taxon>
        <taxon>Fungi</taxon>
        <taxon>Dikarya</taxon>
        <taxon>Ascomycota</taxon>
        <taxon>Pezizomycotina</taxon>
        <taxon>Dothideomycetes</taxon>
        <taxon>Pleosporomycetidae</taxon>
        <taxon>Pleosporales</taxon>
        <taxon>Pleosporineae</taxon>
        <taxon>Leptosphaeriaceae</taxon>
        <taxon>Plenodomus</taxon>
    </lineage>
</organism>
<evidence type="ECO:0000256" key="1">
    <source>
        <dbReference type="SAM" id="MobiDB-lite"/>
    </source>
</evidence>
<dbReference type="EMBL" id="MU006288">
    <property type="protein sequence ID" value="KAF2856678.1"/>
    <property type="molecule type" value="Genomic_DNA"/>
</dbReference>
<evidence type="ECO:0000313" key="3">
    <source>
        <dbReference type="Proteomes" id="UP000799423"/>
    </source>
</evidence>
<accession>A0A6A7BQL6</accession>
<reference evidence="2" key="1">
    <citation type="submission" date="2020-01" db="EMBL/GenBank/DDBJ databases">
        <authorList>
            <consortium name="DOE Joint Genome Institute"/>
            <person name="Haridas S."/>
            <person name="Albert R."/>
            <person name="Binder M."/>
            <person name="Bloem J."/>
            <person name="Labutti K."/>
            <person name="Salamov A."/>
            <person name="Andreopoulos B."/>
            <person name="Baker S.E."/>
            <person name="Barry K."/>
            <person name="Bills G."/>
            <person name="Bluhm B.H."/>
            <person name="Cannon C."/>
            <person name="Castanera R."/>
            <person name="Culley D.E."/>
            <person name="Daum C."/>
            <person name="Ezra D."/>
            <person name="Gonzalez J.B."/>
            <person name="Henrissat B."/>
            <person name="Kuo A."/>
            <person name="Liang C."/>
            <person name="Lipzen A."/>
            <person name="Lutzoni F."/>
            <person name="Magnuson J."/>
            <person name="Mondo S."/>
            <person name="Nolan M."/>
            <person name="Ohm R."/>
            <person name="Pangilinan J."/>
            <person name="Park H.-J."/>
            <person name="Ramirez L."/>
            <person name="Alfaro M."/>
            <person name="Sun H."/>
            <person name="Tritt A."/>
            <person name="Yoshinaga Y."/>
            <person name="Zwiers L.-H."/>
            <person name="Turgeon B.G."/>
            <person name="Goodwin S.B."/>
            <person name="Spatafora J.W."/>
            <person name="Crous P.W."/>
            <person name="Grigoriev I.V."/>
        </authorList>
    </citation>
    <scope>NUCLEOTIDE SEQUENCE</scope>
    <source>
        <strain evidence="2">IPT5</strain>
    </source>
</reference>
<evidence type="ECO:0000313" key="2">
    <source>
        <dbReference type="EMBL" id="KAF2856678.1"/>
    </source>
</evidence>